<comment type="caution">
    <text evidence="1">The sequence shown here is derived from an EMBL/GenBank/DDBJ whole genome shotgun (WGS) entry which is preliminary data.</text>
</comment>
<sequence length="283" mass="31541">MAERSFFFDGEDKLYNSQDFAQLFDMFFGTGVVKGYLHNMNINSISDGMKTSVNSGCAVIYGRGYILEELRILVHDPAHDTLDRIDRIVLQLNLATRSINLIVKKGAVAALPVPPALQQDNMNNGGIIYELPIAKVRIIKGKSFIDGTQITDERTFCDLQGQTGLYAKKKQRNWEVPGFRNGWTPARKDGMVSYFLDDFGVIHFRGAVMSGYTNNGMVILAIPSDLAPLEPQYRPVTTIDYNGGFGVGHVVMWSDGQLICKNVPTNREVDISTISYATKYAHQ</sequence>
<gene>
    <name evidence="1" type="ORF">BK769_34295</name>
</gene>
<reference evidence="1 2" key="1">
    <citation type="submission" date="2016-10" db="EMBL/GenBank/DDBJ databases">
        <title>Comparative genomics of Bacillus thuringiensis reveals a path to pathogens against multiple invertebrate hosts.</title>
        <authorList>
            <person name="Zheng J."/>
            <person name="Gao Q."/>
            <person name="Liu H."/>
            <person name="Peng D."/>
            <person name="Ruan L."/>
            <person name="Sun M."/>
        </authorList>
    </citation>
    <scope>NUCLEOTIDE SEQUENCE [LARGE SCALE GENOMIC DNA]</scope>
    <source>
        <strain evidence="1">BGSC 4W1</strain>
    </source>
</reference>
<dbReference type="EMBL" id="NFEH01000133">
    <property type="protein sequence ID" value="OTZ65768.1"/>
    <property type="molecule type" value="Genomic_DNA"/>
</dbReference>
<protein>
    <submittedName>
        <fullName evidence="1">Structural protein</fullName>
    </submittedName>
</protein>
<name>A0A9X6JHT5_BACUK</name>
<dbReference type="Proteomes" id="UP000195087">
    <property type="component" value="Unassembled WGS sequence"/>
</dbReference>
<organism evidence="1 2">
    <name type="scientific">Bacillus thuringiensis serovar kumamotoensis</name>
    <dbReference type="NCBI Taxonomy" id="132267"/>
    <lineage>
        <taxon>Bacteria</taxon>
        <taxon>Bacillati</taxon>
        <taxon>Bacillota</taxon>
        <taxon>Bacilli</taxon>
        <taxon>Bacillales</taxon>
        <taxon>Bacillaceae</taxon>
        <taxon>Bacillus</taxon>
        <taxon>Bacillus cereus group</taxon>
    </lineage>
</organism>
<evidence type="ECO:0000313" key="1">
    <source>
        <dbReference type="EMBL" id="OTZ65768.1"/>
    </source>
</evidence>
<evidence type="ECO:0000313" key="2">
    <source>
        <dbReference type="Proteomes" id="UP000195087"/>
    </source>
</evidence>
<dbReference type="AlphaFoldDB" id="A0A9X6JHT5"/>
<proteinExistence type="predicted"/>
<accession>A0A9X6JHT5</accession>
<dbReference type="RefSeq" id="WP_086392894.1">
    <property type="nucleotide sequence ID" value="NZ_NFEH01000133.1"/>
</dbReference>